<proteinExistence type="predicted"/>
<reference evidence="1" key="1">
    <citation type="submission" date="2025-08" db="UniProtKB">
        <authorList>
            <consortium name="RefSeq"/>
        </authorList>
    </citation>
    <scope>IDENTIFICATION</scope>
</reference>
<organism evidence="1">
    <name type="scientific">Drosophila rhopaloa</name>
    <name type="common">Fruit fly</name>
    <dbReference type="NCBI Taxonomy" id="1041015"/>
    <lineage>
        <taxon>Eukaryota</taxon>
        <taxon>Metazoa</taxon>
        <taxon>Ecdysozoa</taxon>
        <taxon>Arthropoda</taxon>
        <taxon>Hexapoda</taxon>
        <taxon>Insecta</taxon>
        <taxon>Pterygota</taxon>
        <taxon>Neoptera</taxon>
        <taxon>Endopterygota</taxon>
        <taxon>Diptera</taxon>
        <taxon>Brachycera</taxon>
        <taxon>Muscomorpha</taxon>
        <taxon>Ephydroidea</taxon>
        <taxon>Drosophilidae</taxon>
        <taxon>Drosophila</taxon>
        <taxon>Sophophora</taxon>
    </lineage>
</organism>
<gene>
    <name evidence="1" type="primary">LOC108044394</name>
</gene>
<accession>A0A6P4EUV6</accession>
<evidence type="ECO:0000313" key="1">
    <source>
        <dbReference type="RefSeq" id="XP_016978883.1"/>
    </source>
</evidence>
<dbReference type="Gene3D" id="3.40.30.10">
    <property type="entry name" value="Glutaredoxin"/>
    <property type="match status" value="1"/>
</dbReference>
<dbReference type="SUPFAM" id="SSF47616">
    <property type="entry name" value="GST C-terminal domain-like"/>
    <property type="match status" value="1"/>
</dbReference>
<sequence>MIWPWFERFPSMKINTEQKYELDGKRFKQLLKWRDLVAQDGEVKKTALDVQLHAEFQKSKTVGNPQYDLAFKGKL</sequence>
<dbReference type="OrthoDB" id="4951845at2759"/>
<name>A0A6P4EUV6_DRORH</name>
<dbReference type="RefSeq" id="XP_016978883.1">
    <property type="nucleotide sequence ID" value="XM_017123394.1"/>
</dbReference>
<dbReference type="AlphaFoldDB" id="A0A6P4EUV6"/>
<dbReference type="InterPro" id="IPR036282">
    <property type="entry name" value="Glutathione-S-Trfase_C_sf"/>
</dbReference>
<dbReference type="Gene3D" id="1.20.1050.10">
    <property type="match status" value="1"/>
</dbReference>
<protein>
    <submittedName>
        <fullName evidence="1">Uncharacterized protein LOC108044394</fullName>
    </submittedName>
</protein>